<dbReference type="Gene3D" id="3.30.1150.10">
    <property type="match status" value="1"/>
</dbReference>
<reference evidence="2 3" key="1">
    <citation type="submission" date="2023-06" db="EMBL/GenBank/DDBJ databases">
        <title>Pelomonas sp. PFR6 16S ribosomal RNA gene Genome sequencing and assembly.</title>
        <authorList>
            <person name="Woo H."/>
        </authorList>
    </citation>
    <scope>NUCLEOTIDE SEQUENCE [LARGE SCALE GENOMIC DNA]</scope>
    <source>
        <strain evidence="2 3">PFR6</strain>
    </source>
</reference>
<feature type="signal peptide" evidence="1">
    <location>
        <begin position="1"/>
        <end position="22"/>
    </location>
</feature>
<gene>
    <name evidence="2" type="ORF">QWJ38_12545</name>
</gene>
<evidence type="ECO:0000313" key="3">
    <source>
        <dbReference type="Proteomes" id="UP001228044"/>
    </source>
</evidence>
<dbReference type="EMBL" id="JAUHHC010000003">
    <property type="protein sequence ID" value="MDN3921112.1"/>
    <property type="molecule type" value="Genomic_DNA"/>
</dbReference>
<evidence type="ECO:0008006" key="4">
    <source>
        <dbReference type="Google" id="ProtNLM"/>
    </source>
</evidence>
<feature type="chain" id="PRO_5046665865" description="TonB C-terminal domain-containing protein" evidence="1">
    <location>
        <begin position="23"/>
        <end position="207"/>
    </location>
</feature>
<keyword evidence="3" id="KW-1185">Reference proteome</keyword>
<keyword evidence="1" id="KW-0732">Signal</keyword>
<proteinExistence type="predicted"/>
<name>A0ABT8DSG1_9BURK</name>
<evidence type="ECO:0000256" key="1">
    <source>
        <dbReference type="SAM" id="SignalP"/>
    </source>
</evidence>
<accession>A0ABT8DSG1</accession>
<dbReference type="RefSeq" id="WP_290359417.1">
    <property type="nucleotide sequence ID" value="NZ_JAUHHC010000003.1"/>
</dbReference>
<protein>
    <recommendedName>
        <fullName evidence="4">TonB C-terminal domain-containing protein</fullName>
    </recommendedName>
</protein>
<sequence length="207" mass="21230">MRASGRSVLLSLCVAASLSAHALLLAGAWQGGPTPGPGPAAKALATRRLALLDAPAQAVTEPGPALAGLGTAPPTEPLSLAAVPALTPIASAASEGEAEGEDGYIPRPLLTLPPVPQQAVLLQWPEAGLPDGHYSGIIALFIDEFGIVQKVRVEEGGLPPLLAEQARQAFLGQRYLPGQLQGREVKSRIRIEVAFDAEAVARAKGAP</sequence>
<dbReference type="SUPFAM" id="SSF74653">
    <property type="entry name" value="TolA/TonB C-terminal domain"/>
    <property type="match status" value="1"/>
</dbReference>
<organism evidence="2 3">
    <name type="scientific">Roseateles violae</name>
    <dbReference type="NCBI Taxonomy" id="3058042"/>
    <lineage>
        <taxon>Bacteria</taxon>
        <taxon>Pseudomonadati</taxon>
        <taxon>Pseudomonadota</taxon>
        <taxon>Betaproteobacteria</taxon>
        <taxon>Burkholderiales</taxon>
        <taxon>Sphaerotilaceae</taxon>
        <taxon>Roseateles</taxon>
    </lineage>
</organism>
<dbReference type="Proteomes" id="UP001228044">
    <property type="component" value="Unassembled WGS sequence"/>
</dbReference>
<comment type="caution">
    <text evidence="2">The sequence shown here is derived from an EMBL/GenBank/DDBJ whole genome shotgun (WGS) entry which is preliminary data.</text>
</comment>
<evidence type="ECO:0000313" key="2">
    <source>
        <dbReference type="EMBL" id="MDN3921112.1"/>
    </source>
</evidence>